<feature type="domain" description="Response regulatory" evidence="2">
    <location>
        <begin position="26"/>
        <end position="143"/>
    </location>
</feature>
<comment type="caution">
    <text evidence="3">The sequence shown here is derived from an EMBL/GenBank/DDBJ whole genome shotgun (WGS) entry which is preliminary data.</text>
</comment>
<feature type="modified residue" description="4-aspartylphosphate" evidence="1">
    <location>
        <position position="78"/>
    </location>
</feature>
<dbReference type="InterPro" id="IPR052048">
    <property type="entry name" value="ST_Response_Regulator"/>
</dbReference>
<dbReference type="GO" id="GO:0000160">
    <property type="term" value="P:phosphorelay signal transduction system"/>
    <property type="evidence" value="ECO:0007669"/>
    <property type="project" value="InterPro"/>
</dbReference>
<dbReference type="InterPro" id="IPR001789">
    <property type="entry name" value="Sig_transdc_resp-reg_receiver"/>
</dbReference>
<dbReference type="EMBL" id="JAATLK010000001">
    <property type="protein sequence ID" value="NIZ46879.1"/>
    <property type="molecule type" value="Genomic_DNA"/>
</dbReference>
<sequence length="147" mass="16046">MKGVSDIPGIATKAPEGIRADGSPFRVMVVDDSIFIAKQIGQILTSEGFEVIATAGDGEEAVKKYQELQDKIDLVTMDITMPKMDGVTALEKIMEFDPNAKIVMISALGRQDLVKKSLLLGAKNYIVKPLDRKKVLERVVSVVKVEV</sequence>
<organism evidence="3 4">
    <name type="scientific">Entomospira nematocerorum</name>
    <dbReference type="NCBI Taxonomy" id="2719987"/>
    <lineage>
        <taxon>Bacteria</taxon>
        <taxon>Pseudomonadati</taxon>
        <taxon>Spirochaetota</taxon>
        <taxon>Spirochaetia</taxon>
        <taxon>Spirochaetales</taxon>
        <taxon>Spirochaetaceae</taxon>
        <taxon>Entomospira</taxon>
    </lineage>
</organism>
<gene>
    <name evidence="3" type="ORF">HCT46_02980</name>
</gene>
<dbReference type="InterPro" id="IPR011006">
    <property type="entry name" value="CheY-like_superfamily"/>
</dbReference>
<dbReference type="RefSeq" id="WP_167703322.1">
    <property type="nucleotide sequence ID" value="NZ_CP118168.1"/>
</dbReference>
<name>A0A968KU48_9SPIO</name>
<evidence type="ECO:0000313" key="3">
    <source>
        <dbReference type="EMBL" id="NIZ46879.1"/>
    </source>
</evidence>
<evidence type="ECO:0000259" key="2">
    <source>
        <dbReference type="PROSITE" id="PS50110"/>
    </source>
</evidence>
<dbReference type="SMART" id="SM00448">
    <property type="entry name" value="REC"/>
    <property type="match status" value="1"/>
</dbReference>
<keyword evidence="1" id="KW-0597">Phosphoprotein</keyword>
<dbReference type="Pfam" id="PF00072">
    <property type="entry name" value="Response_reg"/>
    <property type="match status" value="1"/>
</dbReference>
<accession>A0A968KU48</accession>
<keyword evidence="4" id="KW-1185">Reference proteome</keyword>
<protein>
    <submittedName>
        <fullName evidence="3">Response regulator</fullName>
    </submittedName>
</protein>
<proteinExistence type="predicted"/>
<reference evidence="3" key="1">
    <citation type="submission" date="2020-03" db="EMBL/GenBank/DDBJ databases">
        <title>Spirochaetal bacteria isolated from arthropods constitute a novel genus Entomospira genus novum within the order Spirochaetales.</title>
        <authorList>
            <person name="Grana-Miraglia L."/>
            <person name="Sikutova S."/>
            <person name="Fingerle V."/>
            <person name="Sing A."/>
            <person name="Castillo-Ramirez S."/>
            <person name="Margos G."/>
            <person name="Rudolf I."/>
        </authorList>
    </citation>
    <scope>NUCLEOTIDE SEQUENCE</scope>
    <source>
        <strain evidence="3">BR208</strain>
    </source>
</reference>
<dbReference type="Gene3D" id="3.40.50.2300">
    <property type="match status" value="1"/>
</dbReference>
<dbReference type="AlphaFoldDB" id="A0A968KU48"/>
<evidence type="ECO:0000256" key="1">
    <source>
        <dbReference type="PROSITE-ProRule" id="PRU00169"/>
    </source>
</evidence>
<dbReference type="PANTHER" id="PTHR43228">
    <property type="entry name" value="TWO-COMPONENT RESPONSE REGULATOR"/>
    <property type="match status" value="1"/>
</dbReference>
<dbReference type="PANTHER" id="PTHR43228:SF1">
    <property type="entry name" value="TWO-COMPONENT RESPONSE REGULATOR ARR22"/>
    <property type="match status" value="1"/>
</dbReference>
<dbReference type="SUPFAM" id="SSF52172">
    <property type="entry name" value="CheY-like"/>
    <property type="match status" value="1"/>
</dbReference>
<dbReference type="CDD" id="cd17542">
    <property type="entry name" value="REC_CheY"/>
    <property type="match status" value="1"/>
</dbReference>
<dbReference type="Proteomes" id="UP000752013">
    <property type="component" value="Unassembled WGS sequence"/>
</dbReference>
<evidence type="ECO:0000313" key="4">
    <source>
        <dbReference type="Proteomes" id="UP000752013"/>
    </source>
</evidence>
<dbReference type="PROSITE" id="PS50110">
    <property type="entry name" value="RESPONSE_REGULATORY"/>
    <property type="match status" value="1"/>
</dbReference>